<dbReference type="AlphaFoldDB" id="D6X5Y5"/>
<accession>D6X5Y5</accession>
<evidence type="ECO:0008006" key="4">
    <source>
        <dbReference type="Google" id="ProtNLM"/>
    </source>
</evidence>
<reference evidence="3" key="1">
    <citation type="submission" date="2008-02" db="EMBL/GenBank/DDBJ databases">
        <authorList>
            <consortium name="The Broad Institute Genome Sequencing Platform"/>
            <person name="Fischbach M."/>
            <person name="Ward D."/>
            <person name="Young S."/>
            <person name="Jaffe D."/>
            <person name="Gnerre S."/>
            <person name="Berlin A."/>
            <person name="Heiman D."/>
            <person name="Hepburn T."/>
            <person name="Sykes S."/>
            <person name="Alvarado L."/>
            <person name="Kodira C.D."/>
            <person name="Straight P."/>
            <person name="Clardy J."/>
            <person name="Hung D."/>
            <person name="Kolter R."/>
            <person name="Mekalanos J."/>
            <person name="Walker S."/>
            <person name="Walsh C.T."/>
            <person name="Lander E."/>
            <person name="Galagan J."/>
            <person name="Nusbaum C."/>
            <person name="Birren B."/>
        </authorList>
    </citation>
    <scope>NUCLEOTIDE SEQUENCE [LARGE SCALE GENOMIC DNA]</scope>
    <source>
        <strain evidence="3">ATCC 25486 / DSM 40338 / CBS 914.69 / JCM 4507 / NBRC 13074 / NRRL 2958 / 5647</strain>
    </source>
</reference>
<name>D6X5Y5_STRE2</name>
<proteinExistence type="predicted"/>
<evidence type="ECO:0000313" key="3">
    <source>
        <dbReference type="Proteomes" id="UP000002805"/>
    </source>
</evidence>
<dbReference type="Proteomes" id="UP000002805">
    <property type="component" value="Chromosome"/>
</dbReference>
<dbReference type="eggNOG" id="COG3409">
    <property type="taxonomic scope" value="Bacteria"/>
</dbReference>
<protein>
    <recommendedName>
        <fullName evidence="4">XRE family transcriptional regulator</fullName>
    </recommendedName>
</protein>
<dbReference type="EMBL" id="CM000950">
    <property type="protein sequence ID" value="EFH30995.1"/>
    <property type="molecule type" value="Genomic_DNA"/>
</dbReference>
<reference evidence="3" key="2">
    <citation type="submission" date="2009-10" db="EMBL/GenBank/DDBJ databases">
        <title>The genome sequence of Streptomyces pristinaespiralis strain ATCC 25486.</title>
        <authorList>
            <consortium name="The Broad Institute Genome Sequencing Platform"/>
            <consortium name="Broad Institute Microbial Sequencing Center"/>
            <person name="Fischbach M."/>
            <person name="Godfrey P."/>
            <person name="Ward D."/>
            <person name="Young S."/>
            <person name="Zeng Q."/>
            <person name="Koehrsen M."/>
            <person name="Alvarado L."/>
            <person name="Berlin A.M."/>
            <person name="Bochicchio J."/>
            <person name="Borenstein D."/>
            <person name="Chapman S.B."/>
            <person name="Chen Z."/>
            <person name="Engels R."/>
            <person name="Freedman E."/>
            <person name="Gellesch M."/>
            <person name="Goldberg J."/>
            <person name="Griggs A."/>
            <person name="Gujja S."/>
            <person name="Heilman E.R."/>
            <person name="Heiman D.I."/>
            <person name="Hepburn T.A."/>
            <person name="Howarth C."/>
            <person name="Jen D."/>
            <person name="Larson L."/>
            <person name="Lewis B."/>
            <person name="Mehta T."/>
            <person name="Park D."/>
            <person name="Pearson M."/>
            <person name="Richards J."/>
            <person name="Roberts A."/>
            <person name="Saif S."/>
            <person name="Shea T.D."/>
            <person name="Shenoy N."/>
            <person name="Sisk P."/>
            <person name="Stolte C."/>
            <person name="Sykes S.N."/>
            <person name="Thomson T."/>
            <person name="Walk T."/>
            <person name="White J."/>
            <person name="Yandava C."/>
            <person name="Straight P."/>
            <person name="Clardy J."/>
            <person name="Hung D."/>
            <person name="Kolter R."/>
            <person name="Mekalanos J."/>
            <person name="Walker S."/>
            <person name="Walsh C.T."/>
            <person name="Wieland-Brown L.C."/>
            <person name="Haas B."/>
            <person name="Nusbaum C."/>
            <person name="Birren B."/>
        </authorList>
    </citation>
    <scope>NUCLEOTIDE SEQUENCE [LARGE SCALE GENOMIC DNA]</scope>
    <source>
        <strain evidence="3">ATCC 25486 / DSM 40338 / CBS 914.69 / JCM 4507 / NBRC 13074 / NRRL 2958 / 5647</strain>
    </source>
</reference>
<dbReference type="HOGENOM" id="CLU_1535849_0_0_11"/>
<keyword evidence="3" id="KW-1185">Reference proteome</keyword>
<organism evidence="2 3">
    <name type="scientific">Streptomyces pristinaespiralis (strain ATCC 25486 / DSM 40338 / CBS 914.69 / JCM 4507 / KCC S-0507 / NBRC 13074 / NRRL 2958 / 5647)</name>
    <dbReference type="NCBI Taxonomy" id="457429"/>
    <lineage>
        <taxon>Bacteria</taxon>
        <taxon>Bacillati</taxon>
        <taxon>Actinomycetota</taxon>
        <taxon>Actinomycetes</taxon>
        <taxon>Kitasatosporales</taxon>
        <taxon>Streptomycetaceae</taxon>
        <taxon>Streptomyces</taxon>
    </lineage>
</organism>
<evidence type="ECO:0000256" key="1">
    <source>
        <dbReference type="SAM" id="MobiDB-lite"/>
    </source>
</evidence>
<gene>
    <name evidence="2" type="ORF">SSDG_06223</name>
</gene>
<sequence length="176" mass="19171">MAIKAARRFPRRWLAKTTLELPGAARKAVPCPGRVPPCPSRWAAEGEQRMDFAGSGAPDPERVRDPAEFVAAMQVLKDRSGLTYRELTSRAEAVGDVLPRSTVANMLGRTTLPREELVAAFVRACGVGPGGMDAWLRVRKELARGERPEHPDTGAEEAAPRPEPQSTDPRPEPEPS</sequence>
<feature type="non-terminal residue" evidence="2">
    <location>
        <position position="176"/>
    </location>
</feature>
<evidence type="ECO:0000313" key="2">
    <source>
        <dbReference type="EMBL" id="EFH30995.1"/>
    </source>
</evidence>
<feature type="compositionally biased region" description="Basic and acidic residues" evidence="1">
    <location>
        <begin position="143"/>
        <end position="153"/>
    </location>
</feature>
<feature type="region of interest" description="Disordered" evidence="1">
    <location>
        <begin position="143"/>
        <end position="176"/>
    </location>
</feature>